<reference evidence="3 4" key="1">
    <citation type="submission" date="2019-02" db="EMBL/GenBank/DDBJ databases">
        <title>Deep-cultivation of Planctomycetes and their phenomic and genomic characterization uncovers novel biology.</title>
        <authorList>
            <person name="Wiegand S."/>
            <person name="Jogler M."/>
            <person name="Boedeker C."/>
            <person name="Pinto D."/>
            <person name="Vollmers J."/>
            <person name="Rivas-Marin E."/>
            <person name="Kohn T."/>
            <person name="Peeters S.H."/>
            <person name="Heuer A."/>
            <person name="Rast P."/>
            <person name="Oberbeckmann S."/>
            <person name="Bunk B."/>
            <person name="Jeske O."/>
            <person name="Meyerdierks A."/>
            <person name="Storesund J.E."/>
            <person name="Kallscheuer N."/>
            <person name="Luecker S."/>
            <person name="Lage O.M."/>
            <person name="Pohl T."/>
            <person name="Merkel B.J."/>
            <person name="Hornburger P."/>
            <person name="Mueller R.-W."/>
            <person name="Bruemmer F."/>
            <person name="Labrenz M."/>
            <person name="Spormann A.M."/>
            <person name="Op den Camp H."/>
            <person name="Overmann J."/>
            <person name="Amann R."/>
            <person name="Jetten M.S.M."/>
            <person name="Mascher T."/>
            <person name="Medema M.H."/>
            <person name="Devos D.P."/>
            <person name="Kaster A.-K."/>
            <person name="Ovreas L."/>
            <person name="Rohde M."/>
            <person name="Galperin M.Y."/>
            <person name="Jogler C."/>
        </authorList>
    </citation>
    <scope>NUCLEOTIDE SEQUENCE [LARGE SCALE GENOMIC DNA]</scope>
    <source>
        <strain evidence="3 4">Pla175</strain>
    </source>
</reference>
<keyword evidence="4" id="KW-1185">Reference proteome</keyword>
<dbReference type="AlphaFoldDB" id="A0A518D8V5"/>
<dbReference type="EMBL" id="CP036291">
    <property type="protein sequence ID" value="QDU87911.1"/>
    <property type="molecule type" value="Genomic_DNA"/>
</dbReference>
<sequence length="824" mass="89973" precursor="true">MTSNARTSFTFASLSPLLLLVAWAGHAQGAPRGVFLSWIDGPAASFQTGSADRPARSDPTGSDRLGLRSSHYGMLIDSRELDIPRMTLGPPAGDPATPVDPSLPESDWQRSELTLTAQVRGARCRARLCPPGEERDPSGRRGLEYPVRIIESGNHFQHAALYGIEWVDDAGRVSPGRGHVDLRVWEDRGVLEFVLDAAGDDERGEVRNIEACWNAPALGFSHRVSAEDARPSGPTTLRLGFRVVDGRLTPWNVEAGDARVRCADERNSASWDPASGSWEVRLARPAWLQRSSATYPRDLHRITEAPFAVENTGDRPLEVKLRFIHPTHPITGFVPMLQDSQGRPTGIPVQSSKNWHRSQEKRLPYEGSWIHGSAAVTVPPHSVRELRYVIVHTSWQGAPAASAAQLSLVGWGHNGFWTQMALGSWGEHVCIQPGRLQRRAFLTDLRPLMVLSESSKKPWGWTSNVGGCDTMVAVDPQGRYLPWGGVVSDFVAGGPNLAQVRVAERSADGSMLLRTDVYLGRSDDFLRVYLRARLEVHEDVEFQRLALFQLGADYYNSGNSTQLSCGAGPQLLQTQTPRVGQWEYVTKPVALAGSQPWVTLTGGDAAPEANLGGGTRGLMIRAYQAVLDGRPSKTPWIAGYRTQSGGLSAELVPPPGVKKLRKGDSVDMLLEVAVFPRAASDYYGADQPLAEQLQQHADTWRMTAWEAAGNAPQISVDGEPATTRWPPVVSAHDREQLSFDFTGGAGLVPVQIVGLPSPHGWQLLESTGGKRTPLGERLPEEAKPQVDFDRTAGAWTATLSLRPPGQSSGRSVRTIHWVRDPPEK</sequence>
<protein>
    <submittedName>
        <fullName evidence="3">Uncharacterized protein</fullName>
    </submittedName>
</protein>
<organism evidence="3 4">
    <name type="scientific">Pirellulimonas nuda</name>
    <dbReference type="NCBI Taxonomy" id="2528009"/>
    <lineage>
        <taxon>Bacteria</taxon>
        <taxon>Pseudomonadati</taxon>
        <taxon>Planctomycetota</taxon>
        <taxon>Planctomycetia</taxon>
        <taxon>Pirellulales</taxon>
        <taxon>Lacipirellulaceae</taxon>
        <taxon>Pirellulimonas</taxon>
    </lineage>
</organism>
<proteinExistence type="predicted"/>
<dbReference type="RefSeq" id="WP_145282242.1">
    <property type="nucleotide sequence ID" value="NZ_CP036291.1"/>
</dbReference>
<accession>A0A518D8V5</accession>
<evidence type="ECO:0000313" key="4">
    <source>
        <dbReference type="Proteomes" id="UP000317429"/>
    </source>
</evidence>
<feature type="region of interest" description="Disordered" evidence="1">
    <location>
        <begin position="46"/>
        <end position="68"/>
    </location>
</feature>
<dbReference type="Proteomes" id="UP000317429">
    <property type="component" value="Chromosome"/>
</dbReference>
<dbReference type="OrthoDB" id="222741at2"/>
<dbReference type="KEGG" id="pnd:Pla175_12780"/>
<evidence type="ECO:0000256" key="1">
    <source>
        <dbReference type="SAM" id="MobiDB-lite"/>
    </source>
</evidence>
<evidence type="ECO:0000313" key="3">
    <source>
        <dbReference type="EMBL" id="QDU87911.1"/>
    </source>
</evidence>
<feature type="chain" id="PRO_5022213601" evidence="2">
    <location>
        <begin position="28"/>
        <end position="824"/>
    </location>
</feature>
<keyword evidence="2" id="KW-0732">Signal</keyword>
<evidence type="ECO:0000256" key="2">
    <source>
        <dbReference type="SAM" id="SignalP"/>
    </source>
</evidence>
<feature type="region of interest" description="Disordered" evidence="1">
    <location>
        <begin position="87"/>
        <end position="106"/>
    </location>
</feature>
<name>A0A518D8V5_9BACT</name>
<gene>
    <name evidence="3" type="ORF">Pla175_12780</name>
</gene>
<feature type="signal peptide" evidence="2">
    <location>
        <begin position="1"/>
        <end position="27"/>
    </location>
</feature>